<feature type="domain" description="FAD-binding FR-type" evidence="6">
    <location>
        <begin position="790"/>
        <end position="904"/>
    </location>
</feature>
<dbReference type="Gene3D" id="3.40.50.12440">
    <property type="match status" value="1"/>
</dbReference>
<dbReference type="PROSITE" id="PS51384">
    <property type="entry name" value="FAD_FR"/>
    <property type="match status" value="1"/>
</dbReference>
<dbReference type="Gene3D" id="2.40.40.20">
    <property type="match status" value="1"/>
</dbReference>
<dbReference type="InterPro" id="IPR017927">
    <property type="entry name" value="FAD-bd_FR_type"/>
</dbReference>
<gene>
    <name evidence="8" type="ORF">DNK34_01715</name>
</gene>
<dbReference type="Gene3D" id="3.30.200.210">
    <property type="match status" value="1"/>
</dbReference>
<dbReference type="Gene3D" id="3.10.20.30">
    <property type="match status" value="1"/>
</dbReference>
<evidence type="ECO:0000259" key="7">
    <source>
        <dbReference type="PROSITE" id="PS51669"/>
    </source>
</evidence>
<dbReference type="PANTHER" id="PTHR43742:SF6">
    <property type="entry name" value="OXIDOREDUCTASE YYAE-RELATED"/>
    <property type="match status" value="1"/>
</dbReference>
<organism evidence="8 9">
    <name type="scientific">Phytopseudomonas dryadis</name>
    <dbReference type="NCBI Taxonomy" id="2487520"/>
    <lineage>
        <taxon>Bacteria</taxon>
        <taxon>Pseudomonadati</taxon>
        <taxon>Pseudomonadota</taxon>
        <taxon>Gammaproteobacteria</taxon>
        <taxon>Pseudomonadales</taxon>
        <taxon>Pseudomonadaceae</taxon>
        <taxon>Phytopseudomonas</taxon>
    </lineage>
</organism>
<dbReference type="Pfam" id="PF04879">
    <property type="entry name" value="Molybdop_Fe4S4"/>
    <property type="match status" value="1"/>
</dbReference>
<dbReference type="Pfam" id="PF00384">
    <property type="entry name" value="Molybdopterin"/>
    <property type="match status" value="1"/>
</dbReference>
<dbReference type="CDD" id="cd00207">
    <property type="entry name" value="fer2"/>
    <property type="match status" value="1"/>
</dbReference>
<dbReference type="SUPFAM" id="SSF50692">
    <property type="entry name" value="ADC-like"/>
    <property type="match status" value="1"/>
</dbReference>
<dbReference type="InterPro" id="IPR050612">
    <property type="entry name" value="Prok_Mopterin_Oxidored"/>
</dbReference>
<dbReference type="PANTHER" id="PTHR43742">
    <property type="entry name" value="TRIMETHYLAMINE-N-OXIDE REDUCTASE"/>
    <property type="match status" value="1"/>
</dbReference>
<keyword evidence="3" id="KW-0408">Iron</keyword>
<keyword evidence="4" id="KW-0411">Iron-sulfur</keyword>
<dbReference type="InterPro" id="IPR012675">
    <property type="entry name" value="Beta-grasp_dom_sf"/>
</dbReference>
<dbReference type="SUPFAM" id="SSF53706">
    <property type="entry name" value="Formate dehydrogenase/DMSO reductase, domains 1-3"/>
    <property type="match status" value="1"/>
</dbReference>
<dbReference type="SMART" id="SM00926">
    <property type="entry name" value="Molybdop_Fe4S4"/>
    <property type="match status" value="1"/>
</dbReference>
<keyword evidence="2" id="KW-0479">Metal-binding</keyword>
<dbReference type="PROSITE" id="PS51669">
    <property type="entry name" value="4FE4S_MOW_BIS_MGD"/>
    <property type="match status" value="1"/>
</dbReference>
<dbReference type="InterPro" id="IPR039261">
    <property type="entry name" value="FNR_nucleotide-bd"/>
</dbReference>
<dbReference type="Gene3D" id="2.40.30.10">
    <property type="entry name" value="Translation factors"/>
    <property type="match status" value="1"/>
</dbReference>
<dbReference type="SUPFAM" id="SSF63380">
    <property type="entry name" value="Riboflavin synthase domain-like"/>
    <property type="match status" value="1"/>
</dbReference>
<name>A0ABY1ZD07_9GAMM</name>
<comment type="caution">
    <text evidence="8">The sequence shown here is derived from an EMBL/GenBank/DDBJ whole genome shotgun (WGS) entry which is preliminary data.</text>
</comment>
<dbReference type="Proteomes" id="UP000291334">
    <property type="component" value="Unassembled WGS sequence"/>
</dbReference>
<evidence type="ECO:0000259" key="6">
    <source>
        <dbReference type="PROSITE" id="PS51384"/>
    </source>
</evidence>
<dbReference type="Pfam" id="PF00175">
    <property type="entry name" value="NAD_binding_1"/>
    <property type="match status" value="1"/>
</dbReference>
<dbReference type="InterPro" id="IPR009010">
    <property type="entry name" value="Asp_de-COase-like_dom_sf"/>
</dbReference>
<dbReference type="PROSITE" id="PS51085">
    <property type="entry name" value="2FE2S_FER_2"/>
    <property type="match status" value="1"/>
</dbReference>
<evidence type="ECO:0000256" key="4">
    <source>
        <dbReference type="ARBA" id="ARBA00023014"/>
    </source>
</evidence>
<dbReference type="InterPro" id="IPR006656">
    <property type="entry name" value="Mopterin_OxRdtase"/>
</dbReference>
<dbReference type="Gene3D" id="3.40.228.10">
    <property type="entry name" value="Dimethylsulfoxide Reductase, domain 2"/>
    <property type="match status" value="1"/>
</dbReference>
<evidence type="ECO:0000256" key="1">
    <source>
        <dbReference type="ARBA" id="ARBA00010312"/>
    </source>
</evidence>
<dbReference type="InterPro" id="IPR036010">
    <property type="entry name" value="2Fe-2S_ferredoxin-like_sf"/>
</dbReference>
<evidence type="ECO:0000313" key="9">
    <source>
        <dbReference type="Proteomes" id="UP000291334"/>
    </source>
</evidence>
<evidence type="ECO:0000313" key="8">
    <source>
        <dbReference type="EMBL" id="TBV09283.1"/>
    </source>
</evidence>
<feature type="domain" description="4Fe-4S Mo/W bis-MGD-type" evidence="7">
    <location>
        <begin position="5"/>
        <end position="60"/>
    </location>
</feature>
<dbReference type="SUPFAM" id="SSF52343">
    <property type="entry name" value="Ferredoxin reductase-like, C-terminal NADP-linked domain"/>
    <property type="match status" value="1"/>
</dbReference>
<reference evidence="8 9" key="1">
    <citation type="submission" date="2018-06" db="EMBL/GenBank/DDBJ databases">
        <title>Three novel Pseudomonas species isolated from symptomatic oak.</title>
        <authorList>
            <person name="Bueno-Gonzalez V."/>
            <person name="Brady C."/>
        </authorList>
    </citation>
    <scope>NUCLEOTIDE SEQUENCE [LARGE SCALE GENOMIC DNA]</scope>
    <source>
        <strain evidence="8 9">P26B</strain>
    </source>
</reference>
<evidence type="ECO:0000256" key="3">
    <source>
        <dbReference type="ARBA" id="ARBA00023004"/>
    </source>
</evidence>
<dbReference type="CDD" id="cd02781">
    <property type="entry name" value="MopB_CT_Acetylene-hydratase"/>
    <property type="match status" value="1"/>
</dbReference>
<keyword evidence="9" id="KW-1185">Reference proteome</keyword>
<comment type="similarity">
    <text evidence="1">Belongs to the prokaryotic molybdopterin-containing oxidoreductase family.</text>
</comment>
<dbReference type="InterPro" id="IPR001041">
    <property type="entry name" value="2Fe-2S_ferredoxin-type"/>
</dbReference>
<dbReference type="InterPro" id="IPR001433">
    <property type="entry name" value="OxRdtase_FAD/NAD-bd"/>
</dbReference>
<sequence length="1133" mass="124554">MNMSTVSRPGYCTLCTSTCGAIYGIENDRIVSIRNDADHPTGGAMCLKGKSASELIDNPERLTHPMRRTNPKGSKDPGWTAISWDAALDEIAQRLLAIKAESGAHAVAFGITTPNGTPIADSSEWIERFIYTFGSPNICYAAEICNWHKEIAHSFTYGCGMPAPDYINSDLIVLWGHNPTNTWLAQAHSIGEARQTGAKLIVVDPRDTALAREADVWLRIRPGTDAALAMGLANALLESGEYDQSFVRHWTNSALLVRADTGHMLRGAEVGLTPEKAYIYFDQTTQGLQPHLAALPGGCMPSSAQLDVELHITLVSGEQITCASAFTLYRRACLPFDSAKTAEATWIDAEKIEQAATLIASSKRISLHSWTGVEQHNNATQSQRAISCLYALTGCFDAEGGNRIFGSLKSVTVNDLSLLAAEQLEKSLGHRDRPMGPSANGWVTSRELYEAILNADPYKVRALVSFGGNLLLAQSDRQMAERSLESLELHVHCDLFMNPTAEYADIVLPVNTPWEHEALRIGFGITTKAQEWVQLRQRMVTPRHATRSDTDIVFELAARMGMREDFFGGDKETAWNVMLAPLGLNTEQLRRQPAGIRIPIKHATEKYRLTGFDTPSGLVEIYSEALHTKGYAALPGFEAGDIIQPSEEYPYVLSSAKSGYFCHSQHRQVSGLRKKSRNPSLELSHQLAAELHIADLDWVVVTTRTGQARFQAKLNPNLHPRVVFGQHGWWQPCTPLGASGMPVSGPQNSNYNGLIDADEKDPVSGSVPLRAFTCSLRREDQRLRVPSRWPDFKDFYVSEMVAEADGVHRVHMRPLDNSLLPGFEAGQHITIRVTLRSGMIMTRAYSLVGIASAQPVEQYVICVRNSQDDVDVPSMPSVSHHINRHLAPGDLVALQAPGGNFTIPYQAERPLVFHAGGIGITPFMTVLETAARVRSKTRMLLIYGNRNSAAHVFRSRLKQLNAQLPGLEIINVYSRPLPWDRIGVDFDYQGYVDCNMIPEAFTTGRPLHYLCGAESMMETMTQQLMASGVPKADLFKEAFKSSVDISALGEGEFDVSFAKSNKTIRWTSKCGSLLDFATSHGIPLASGCRVGQCESCAVTVRHGHVLHLQGHPDEDDVCLTCQAIPISDITLDA</sequence>
<dbReference type="Gene3D" id="3.40.50.80">
    <property type="entry name" value="Nucleotide-binding domain of ferredoxin-NADP reductase (FNR) module"/>
    <property type="match status" value="1"/>
</dbReference>
<dbReference type="Pfam" id="PF01568">
    <property type="entry name" value="Molydop_binding"/>
    <property type="match status" value="1"/>
</dbReference>
<dbReference type="InterPro" id="IPR017938">
    <property type="entry name" value="Riboflavin_synthase-like_b-brl"/>
</dbReference>
<evidence type="ECO:0000256" key="2">
    <source>
        <dbReference type="ARBA" id="ARBA00022723"/>
    </source>
</evidence>
<feature type="domain" description="2Fe-2S ferredoxin-type" evidence="5">
    <location>
        <begin position="1053"/>
        <end position="1133"/>
    </location>
</feature>
<dbReference type="SUPFAM" id="SSF54292">
    <property type="entry name" value="2Fe-2S ferredoxin-like"/>
    <property type="match status" value="1"/>
</dbReference>
<dbReference type="InterPro" id="IPR006657">
    <property type="entry name" value="MoPterin_dinucl-bd_dom"/>
</dbReference>
<protein>
    <submittedName>
        <fullName evidence="8">Ferredoxin:oxidoreductase FAD/NAD(P)-binding protein</fullName>
    </submittedName>
</protein>
<dbReference type="Pfam" id="PF00111">
    <property type="entry name" value="Fer2"/>
    <property type="match status" value="1"/>
</dbReference>
<proteinExistence type="inferred from homology"/>
<dbReference type="InterPro" id="IPR037949">
    <property type="entry name" value="MopB_CT_Acetylene-hydratase"/>
</dbReference>
<dbReference type="InterPro" id="IPR006963">
    <property type="entry name" value="Mopterin_OxRdtase_4Fe-4S_dom"/>
</dbReference>
<evidence type="ECO:0000259" key="5">
    <source>
        <dbReference type="PROSITE" id="PS51085"/>
    </source>
</evidence>
<dbReference type="EMBL" id="QJUM01000002">
    <property type="protein sequence ID" value="TBV09283.1"/>
    <property type="molecule type" value="Genomic_DNA"/>
</dbReference>
<accession>A0ABY1ZD07</accession>